<dbReference type="Gene3D" id="3.30.1310.20">
    <property type="entry name" value="PRTase-like"/>
    <property type="match status" value="1"/>
</dbReference>
<dbReference type="InterPro" id="IPR000836">
    <property type="entry name" value="PRTase_dom"/>
</dbReference>
<evidence type="ECO:0000313" key="4">
    <source>
        <dbReference type="Proteomes" id="UP000014977"/>
    </source>
</evidence>
<evidence type="ECO:0000313" key="3">
    <source>
        <dbReference type="EMBL" id="EPR41161.1"/>
    </source>
</evidence>
<dbReference type="Proteomes" id="UP000014977">
    <property type="component" value="Unassembled WGS sequence"/>
</dbReference>
<gene>
    <name evidence="3" type="ORF">dsmv_2276</name>
</gene>
<sequence length="245" mass="26562">MAIVGIHERTDLRGRVGVFENRIHAGILLGEMLAPYPLDNGIVLGIPAGGVPVGLAVADRLGLPFDVAVVSKITLPWDTEAGYGALAFDGTCQLNTALIAQLRLSEEQIAEGIRKTRSKVAGRSERFRGKRPFPEVKGRPVILVDDGLASGFTMKTAVEALRNAGADTLIAAIPTAHDRAAADIADLTEGVFCVNIREGGRFAVAEAYRHWNDVSEDEVMDMLKQEDRRQKLPSRYEEEREDGTG</sequence>
<accession>S7TVV7</accession>
<keyword evidence="4" id="KW-1185">Reference proteome</keyword>
<feature type="domain" description="Phosphoribosyltransferase" evidence="2">
    <location>
        <begin position="124"/>
        <end position="192"/>
    </location>
</feature>
<keyword evidence="3" id="KW-0808">Transferase</keyword>
<dbReference type="RefSeq" id="WP_020876707.1">
    <property type="nucleotide sequence ID" value="NZ_ATHJ01000078.1"/>
</dbReference>
<evidence type="ECO:0000256" key="1">
    <source>
        <dbReference type="SAM" id="MobiDB-lite"/>
    </source>
</evidence>
<dbReference type="Pfam" id="PF00156">
    <property type="entry name" value="Pribosyltran"/>
    <property type="match status" value="1"/>
</dbReference>
<dbReference type="EMBL" id="ATHJ01000078">
    <property type="protein sequence ID" value="EPR41161.1"/>
    <property type="molecule type" value="Genomic_DNA"/>
</dbReference>
<dbReference type="eggNOG" id="COG1926">
    <property type="taxonomic scope" value="Bacteria"/>
</dbReference>
<reference evidence="3 4" key="1">
    <citation type="journal article" date="2013" name="Genome Announc.">
        <title>Draft genome sequences for three mercury-methylating, sulfate-reducing bacteria.</title>
        <authorList>
            <person name="Brown S.D."/>
            <person name="Hurt R.A.Jr."/>
            <person name="Gilmour C.C."/>
            <person name="Elias D.A."/>
        </authorList>
    </citation>
    <scope>NUCLEOTIDE SEQUENCE [LARGE SCALE GENOMIC DNA]</scope>
    <source>
        <strain evidence="3 4">DSM 2059</strain>
    </source>
</reference>
<organism evidence="3 4">
    <name type="scientific">Desulfococcus multivorans DSM 2059</name>
    <dbReference type="NCBI Taxonomy" id="1121405"/>
    <lineage>
        <taxon>Bacteria</taxon>
        <taxon>Pseudomonadati</taxon>
        <taxon>Thermodesulfobacteriota</taxon>
        <taxon>Desulfobacteria</taxon>
        <taxon>Desulfobacterales</taxon>
        <taxon>Desulfococcaceae</taxon>
        <taxon>Desulfococcus</taxon>
    </lineage>
</organism>
<dbReference type="InterPro" id="IPR029057">
    <property type="entry name" value="PRTase-like"/>
</dbReference>
<keyword evidence="3" id="KW-0328">Glycosyltransferase</keyword>
<comment type="caution">
    <text evidence="3">The sequence shown here is derived from an EMBL/GenBank/DDBJ whole genome shotgun (WGS) entry which is preliminary data.</text>
</comment>
<dbReference type="PATRIC" id="fig|1121405.3.peg.1839"/>
<dbReference type="Gene3D" id="3.40.50.2020">
    <property type="match status" value="1"/>
</dbReference>
<proteinExistence type="predicted"/>
<dbReference type="GO" id="GO:0016757">
    <property type="term" value="F:glycosyltransferase activity"/>
    <property type="evidence" value="ECO:0007669"/>
    <property type="project" value="UniProtKB-KW"/>
</dbReference>
<dbReference type="SUPFAM" id="SSF53271">
    <property type="entry name" value="PRTase-like"/>
    <property type="match status" value="1"/>
</dbReference>
<dbReference type="AlphaFoldDB" id="S7TVV7"/>
<evidence type="ECO:0000259" key="2">
    <source>
        <dbReference type="Pfam" id="PF00156"/>
    </source>
</evidence>
<dbReference type="CDD" id="cd06223">
    <property type="entry name" value="PRTases_typeI"/>
    <property type="match status" value="1"/>
</dbReference>
<dbReference type="STRING" id="897.B2D07_18035"/>
<dbReference type="OrthoDB" id="5421180at2"/>
<protein>
    <submittedName>
        <fullName evidence="3">Phosphoribosyltransferase</fullName>
    </submittedName>
</protein>
<feature type="region of interest" description="Disordered" evidence="1">
    <location>
        <begin position="224"/>
        <end position="245"/>
    </location>
</feature>
<name>S7TVV7_DESML</name>